<dbReference type="CDD" id="cd24067">
    <property type="entry name" value="ASKHA_NBD_ROK_BsFRK-like"/>
    <property type="match status" value="1"/>
</dbReference>
<name>A0A2S0VYG9_9ALTE</name>
<dbReference type="EC" id="2.7.1.4" evidence="11"/>
<geneLocation type="plasmid" evidence="13">
    <name>unnamed1</name>
</geneLocation>
<dbReference type="FunFam" id="3.30.420.40:FF:000153">
    <property type="entry name" value="Putative fructokinase"/>
    <property type="match status" value="1"/>
</dbReference>
<keyword evidence="4" id="KW-0479">Metal-binding</keyword>
<evidence type="ECO:0000256" key="10">
    <source>
        <dbReference type="ARBA" id="ARBA00023277"/>
    </source>
</evidence>
<proteinExistence type="inferred from homology"/>
<keyword evidence="5" id="KW-0547">Nucleotide-binding</keyword>
<comment type="cofactor">
    <cofactor evidence="1">
        <name>Mg(2+)</name>
        <dbReference type="ChEBI" id="CHEBI:18420"/>
    </cofactor>
</comment>
<dbReference type="GO" id="GO:0005524">
    <property type="term" value="F:ATP binding"/>
    <property type="evidence" value="ECO:0007669"/>
    <property type="project" value="UniProtKB-KW"/>
</dbReference>
<evidence type="ECO:0000256" key="6">
    <source>
        <dbReference type="ARBA" id="ARBA00022777"/>
    </source>
</evidence>
<comment type="catalytic activity">
    <reaction evidence="12">
        <text>D-fructose + ATP = D-fructose 6-phosphate + ADP + H(+)</text>
        <dbReference type="Rhea" id="RHEA:16125"/>
        <dbReference type="ChEBI" id="CHEBI:15378"/>
        <dbReference type="ChEBI" id="CHEBI:30616"/>
        <dbReference type="ChEBI" id="CHEBI:37721"/>
        <dbReference type="ChEBI" id="CHEBI:61527"/>
        <dbReference type="ChEBI" id="CHEBI:456216"/>
        <dbReference type="EC" id="2.7.1.4"/>
    </reaction>
</comment>
<keyword evidence="7" id="KW-0862">Zinc</keyword>
<evidence type="ECO:0000256" key="8">
    <source>
        <dbReference type="ARBA" id="ARBA00022840"/>
    </source>
</evidence>
<dbReference type="GO" id="GO:0008865">
    <property type="term" value="F:fructokinase activity"/>
    <property type="evidence" value="ECO:0007669"/>
    <property type="project" value="UniProtKB-EC"/>
</dbReference>
<dbReference type="PROSITE" id="PS01125">
    <property type="entry name" value="ROK"/>
    <property type="match status" value="1"/>
</dbReference>
<evidence type="ECO:0000313" key="14">
    <source>
        <dbReference type="Proteomes" id="UP000244441"/>
    </source>
</evidence>
<evidence type="ECO:0000256" key="11">
    <source>
        <dbReference type="ARBA" id="ARBA00038887"/>
    </source>
</evidence>
<keyword evidence="14" id="KW-1185">Reference proteome</keyword>
<evidence type="ECO:0000256" key="4">
    <source>
        <dbReference type="ARBA" id="ARBA00022723"/>
    </source>
</evidence>
<gene>
    <name evidence="13" type="ORF">C2869_22395</name>
</gene>
<dbReference type="InterPro" id="IPR000600">
    <property type="entry name" value="ROK"/>
</dbReference>
<dbReference type="OrthoDB" id="9783435at2"/>
<evidence type="ECO:0000256" key="3">
    <source>
        <dbReference type="ARBA" id="ARBA00022679"/>
    </source>
</evidence>
<dbReference type="RefSeq" id="WP_108605286.1">
    <property type="nucleotide sequence ID" value="NZ_CP026605.1"/>
</dbReference>
<dbReference type="EMBL" id="CP026605">
    <property type="protein sequence ID" value="AWB69251.1"/>
    <property type="molecule type" value="Genomic_DNA"/>
</dbReference>
<dbReference type="GO" id="GO:0046872">
    <property type="term" value="F:metal ion binding"/>
    <property type="evidence" value="ECO:0007669"/>
    <property type="project" value="UniProtKB-KW"/>
</dbReference>
<keyword evidence="8" id="KW-0067">ATP-binding</keyword>
<dbReference type="SUPFAM" id="SSF53067">
    <property type="entry name" value="Actin-like ATPase domain"/>
    <property type="match status" value="1"/>
</dbReference>
<dbReference type="InterPro" id="IPR043129">
    <property type="entry name" value="ATPase_NBD"/>
</dbReference>
<accession>A0A2S0VYG9</accession>
<keyword evidence="10" id="KW-0119">Carbohydrate metabolism</keyword>
<keyword evidence="6 13" id="KW-0418">Kinase</keyword>
<dbReference type="Proteomes" id="UP000244441">
    <property type="component" value="Plasmid unnamed1"/>
</dbReference>
<evidence type="ECO:0000256" key="5">
    <source>
        <dbReference type="ARBA" id="ARBA00022741"/>
    </source>
</evidence>
<evidence type="ECO:0000256" key="12">
    <source>
        <dbReference type="ARBA" id="ARBA00048451"/>
    </source>
</evidence>
<evidence type="ECO:0000256" key="1">
    <source>
        <dbReference type="ARBA" id="ARBA00001946"/>
    </source>
</evidence>
<dbReference type="AlphaFoldDB" id="A0A2S0VYG9"/>
<sequence length="304" mass="32705">MTENLGTTKMNYYAAIEAGGTKFNCALIRDDQHIVKQTRIATTTPEQTLNQVVDFFQPLQAQYTIESLGLACFGPICLDKQAENYGGITTTPKPHWANTPISRQLSKRLNLPVFFDSDVNGAALGEYLWGAAQQTNVAVYVTIGTGLGGGIIVNGQILHGLHHPEMGHMLIPSSVEQGHCPFHGGCLEGLASGTSMGKLWQQPTQTLDDTHEAWQLQADHVASFCHNLLVTLAPEKIILGGGVMQKSSLLTMIIEATQTKLANYLNLGRPMQEIIVEPALDQASGLLGALALAQGKGRHGIGLK</sequence>
<keyword evidence="3" id="KW-0808">Transferase</keyword>
<dbReference type="Gene3D" id="3.30.420.40">
    <property type="match status" value="2"/>
</dbReference>
<reference evidence="13 14" key="1">
    <citation type="submission" date="2018-01" db="EMBL/GenBank/DDBJ databases">
        <title>Genome sequence of a Cantenovulum-like bacteria.</title>
        <authorList>
            <person name="Tan W.R."/>
            <person name="Lau N.-S."/>
            <person name="Go F."/>
            <person name="Amirul A.-A.A."/>
        </authorList>
    </citation>
    <scope>NUCLEOTIDE SEQUENCE [LARGE SCALE GENOMIC DNA]</scope>
    <source>
        <strain evidence="13 14">CCB-QB4</strain>
        <plasmid evidence="14">Plasmid unnamed1</plasmid>
    </source>
</reference>
<protein>
    <recommendedName>
        <fullName evidence="11">fructokinase</fullName>
        <ecNumber evidence="11">2.7.1.4</ecNumber>
    </recommendedName>
</protein>
<dbReference type="InterPro" id="IPR049874">
    <property type="entry name" value="ROK_cs"/>
</dbReference>
<evidence type="ECO:0000256" key="9">
    <source>
        <dbReference type="ARBA" id="ARBA00022842"/>
    </source>
</evidence>
<organism evidence="13 14">
    <name type="scientific">Saccharobesus litoralis</name>
    <dbReference type="NCBI Taxonomy" id="2172099"/>
    <lineage>
        <taxon>Bacteria</taxon>
        <taxon>Pseudomonadati</taxon>
        <taxon>Pseudomonadota</taxon>
        <taxon>Gammaproteobacteria</taxon>
        <taxon>Alteromonadales</taxon>
        <taxon>Alteromonadaceae</taxon>
        <taxon>Saccharobesus</taxon>
    </lineage>
</organism>
<dbReference type="PANTHER" id="PTHR18964">
    <property type="entry name" value="ROK (REPRESSOR, ORF, KINASE) FAMILY"/>
    <property type="match status" value="1"/>
</dbReference>
<dbReference type="PANTHER" id="PTHR18964:SF149">
    <property type="entry name" value="BIFUNCTIONAL UDP-N-ACETYLGLUCOSAMINE 2-EPIMERASE_N-ACETYLMANNOSAMINE KINASE"/>
    <property type="match status" value="1"/>
</dbReference>
<evidence type="ECO:0000256" key="2">
    <source>
        <dbReference type="ARBA" id="ARBA00006479"/>
    </source>
</evidence>
<dbReference type="KEGG" id="cate:C2869_22395"/>
<evidence type="ECO:0000256" key="7">
    <source>
        <dbReference type="ARBA" id="ARBA00022833"/>
    </source>
</evidence>
<comment type="similarity">
    <text evidence="2">Belongs to the ROK (NagC/XylR) family.</text>
</comment>
<keyword evidence="9" id="KW-0460">Magnesium</keyword>
<dbReference type="Pfam" id="PF00480">
    <property type="entry name" value="ROK"/>
    <property type="match status" value="1"/>
</dbReference>
<keyword evidence="13" id="KW-0614">Plasmid</keyword>
<evidence type="ECO:0000313" key="13">
    <source>
        <dbReference type="EMBL" id="AWB69251.1"/>
    </source>
</evidence>